<evidence type="ECO:0000313" key="1">
    <source>
        <dbReference type="EMBL" id="PSL23492.1"/>
    </source>
</evidence>
<accession>A0A2P8FP36</accession>
<name>A0A2P8FP36_9BACT</name>
<evidence type="ECO:0000313" key="2">
    <source>
        <dbReference type="Proteomes" id="UP000241964"/>
    </source>
</evidence>
<keyword evidence="2" id="KW-1185">Reference proteome</keyword>
<reference evidence="1 2" key="1">
    <citation type="submission" date="2018-03" db="EMBL/GenBank/DDBJ databases">
        <title>Genomic Encyclopedia of Archaeal and Bacterial Type Strains, Phase II (KMG-II): from individual species to whole genera.</title>
        <authorList>
            <person name="Goeker M."/>
        </authorList>
    </citation>
    <scope>NUCLEOTIDE SEQUENCE [LARGE SCALE GENOMIC DNA]</scope>
    <source>
        <strain evidence="1 2">DSM 29057</strain>
    </source>
</reference>
<dbReference type="AlphaFoldDB" id="A0A2P8FP36"/>
<sequence length="68" mass="7759">MNILQQLHEYNLANPRPEPTPLEVKRFFEGMKYASRVAKGTSRGHIAARAINTEMRTLALHGEQKKVI</sequence>
<dbReference type="EMBL" id="PYAS01000016">
    <property type="protein sequence ID" value="PSL23492.1"/>
    <property type="molecule type" value="Genomic_DNA"/>
</dbReference>
<dbReference type="Proteomes" id="UP000241964">
    <property type="component" value="Unassembled WGS sequence"/>
</dbReference>
<protein>
    <submittedName>
        <fullName evidence="1">Uncharacterized protein</fullName>
    </submittedName>
</protein>
<gene>
    <name evidence="1" type="ORF">CLV60_11647</name>
</gene>
<organism evidence="1 2">
    <name type="scientific">Dyadobacter jiangsuensis</name>
    <dbReference type="NCBI Taxonomy" id="1591085"/>
    <lineage>
        <taxon>Bacteria</taxon>
        <taxon>Pseudomonadati</taxon>
        <taxon>Bacteroidota</taxon>
        <taxon>Cytophagia</taxon>
        <taxon>Cytophagales</taxon>
        <taxon>Spirosomataceae</taxon>
        <taxon>Dyadobacter</taxon>
    </lineage>
</organism>
<proteinExistence type="predicted"/>
<comment type="caution">
    <text evidence="1">The sequence shown here is derived from an EMBL/GenBank/DDBJ whole genome shotgun (WGS) entry which is preliminary data.</text>
</comment>
<dbReference type="RefSeq" id="WP_106598619.1">
    <property type="nucleotide sequence ID" value="NZ_PYAS01000016.1"/>
</dbReference>